<comment type="caution">
    <text evidence="2">The sequence shown here is derived from an EMBL/GenBank/DDBJ whole genome shotgun (WGS) entry which is preliminary data.</text>
</comment>
<feature type="region of interest" description="Disordered" evidence="1">
    <location>
        <begin position="1"/>
        <end position="22"/>
    </location>
</feature>
<keyword evidence="3" id="KW-1185">Reference proteome</keyword>
<dbReference type="AlphaFoldDB" id="A0A401PNQ4"/>
<dbReference type="Proteomes" id="UP000288216">
    <property type="component" value="Unassembled WGS sequence"/>
</dbReference>
<feature type="compositionally biased region" description="Polar residues" evidence="1">
    <location>
        <begin position="8"/>
        <end position="22"/>
    </location>
</feature>
<reference evidence="2 3" key="1">
    <citation type="journal article" date="2018" name="Nat. Ecol. Evol.">
        <title>Shark genomes provide insights into elasmobranch evolution and the origin of vertebrates.</title>
        <authorList>
            <person name="Hara Y"/>
            <person name="Yamaguchi K"/>
            <person name="Onimaru K"/>
            <person name="Kadota M"/>
            <person name="Koyanagi M"/>
            <person name="Keeley SD"/>
            <person name="Tatsumi K"/>
            <person name="Tanaka K"/>
            <person name="Motone F"/>
            <person name="Kageyama Y"/>
            <person name="Nozu R"/>
            <person name="Adachi N"/>
            <person name="Nishimura O"/>
            <person name="Nakagawa R"/>
            <person name="Tanegashima C"/>
            <person name="Kiyatake I"/>
            <person name="Matsumoto R"/>
            <person name="Murakumo K"/>
            <person name="Nishida K"/>
            <person name="Terakita A"/>
            <person name="Kuratani S"/>
            <person name="Sato K"/>
            <person name="Hyodo S Kuraku.S."/>
        </authorList>
    </citation>
    <scope>NUCLEOTIDE SEQUENCE [LARGE SCALE GENOMIC DNA]</scope>
</reference>
<dbReference type="EMBL" id="BFAA01001079">
    <property type="protein sequence ID" value="GCB74757.1"/>
    <property type="molecule type" value="Genomic_DNA"/>
</dbReference>
<name>A0A401PNQ4_SCYTO</name>
<evidence type="ECO:0000313" key="3">
    <source>
        <dbReference type="Proteomes" id="UP000288216"/>
    </source>
</evidence>
<proteinExistence type="predicted"/>
<evidence type="ECO:0000313" key="2">
    <source>
        <dbReference type="EMBL" id="GCB74757.1"/>
    </source>
</evidence>
<sequence>MEQLPKLFSQSHQSPTHGIKPLSTQLVTGFLKDSRKTVATEGRLEAPPTNSNHQPLAKGGQTKGVFCSYSCDILI</sequence>
<accession>A0A401PNQ4</accession>
<protein>
    <submittedName>
        <fullName evidence="2">Uncharacterized protein</fullName>
    </submittedName>
</protein>
<organism evidence="2 3">
    <name type="scientific">Scyliorhinus torazame</name>
    <name type="common">Cloudy catshark</name>
    <name type="synonym">Catulus torazame</name>
    <dbReference type="NCBI Taxonomy" id="75743"/>
    <lineage>
        <taxon>Eukaryota</taxon>
        <taxon>Metazoa</taxon>
        <taxon>Chordata</taxon>
        <taxon>Craniata</taxon>
        <taxon>Vertebrata</taxon>
        <taxon>Chondrichthyes</taxon>
        <taxon>Elasmobranchii</taxon>
        <taxon>Galeomorphii</taxon>
        <taxon>Galeoidea</taxon>
        <taxon>Carcharhiniformes</taxon>
        <taxon>Scyliorhinidae</taxon>
        <taxon>Scyliorhinus</taxon>
    </lineage>
</organism>
<gene>
    <name evidence="2" type="ORF">scyTo_0003848</name>
</gene>
<evidence type="ECO:0000256" key="1">
    <source>
        <dbReference type="SAM" id="MobiDB-lite"/>
    </source>
</evidence>